<evidence type="ECO:0000313" key="7">
    <source>
        <dbReference type="EMBL" id="KTD14458.1"/>
    </source>
</evidence>
<comment type="caution">
    <text evidence="7">The sequence shown here is derived from an EMBL/GenBank/DDBJ whole genome shotgun (WGS) entry which is preliminary data.</text>
</comment>
<dbReference type="Gene3D" id="3.30.230.10">
    <property type="match status" value="1"/>
</dbReference>
<dbReference type="PATRIC" id="fig|454.4.peg.2951"/>
<organism evidence="7 8">
    <name type="scientific">Legionella israelensis</name>
    <dbReference type="NCBI Taxonomy" id="454"/>
    <lineage>
        <taxon>Bacteria</taxon>
        <taxon>Pseudomonadati</taxon>
        <taxon>Pseudomonadota</taxon>
        <taxon>Gammaproteobacteria</taxon>
        <taxon>Legionellales</taxon>
        <taxon>Legionellaceae</taxon>
        <taxon>Legionella</taxon>
    </lineage>
</organism>
<dbReference type="OrthoDB" id="9763467at2"/>
<dbReference type="CDD" id="cd16926">
    <property type="entry name" value="HATPase_MutL-MLH-PMS-like"/>
    <property type="match status" value="1"/>
</dbReference>
<dbReference type="HAMAP" id="MF_00149">
    <property type="entry name" value="DNA_mis_repair"/>
    <property type="match status" value="1"/>
</dbReference>
<evidence type="ECO:0000256" key="3">
    <source>
        <dbReference type="ARBA" id="ARBA00022763"/>
    </source>
</evidence>
<dbReference type="Gene3D" id="3.30.1370.100">
    <property type="entry name" value="MutL, C-terminal domain, regulatory subdomain"/>
    <property type="match status" value="1"/>
</dbReference>
<dbReference type="Pfam" id="PF08676">
    <property type="entry name" value="MutL_C"/>
    <property type="match status" value="1"/>
</dbReference>
<dbReference type="GO" id="GO:0016887">
    <property type="term" value="F:ATP hydrolysis activity"/>
    <property type="evidence" value="ECO:0007669"/>
    <property type="project" value="InterPro"/>
</dbReference>
<dbReference type="Pfam" id="PF13589">
    <property type="entry name" value="HATPase_c_3"/>
    <property type="match status" value="1"/>
</dbReference>
<dbReference type="EMBL" id="LNYH01000149">
    <property type="protein sequence ID" value="KTD14458.1"/>
    <property type="molecule type" value="Genomic_DNA"/>
</dbReference>
<dbReference type="InterPro" id="IPR036890">
    <property type="entry name" value="HATPase_C_sf"/>
</dbReference>
<evidence type="ECO:0000256" key="2">
    <source>
        <dbReference type="ARBA" id="ARBA00021975"/>
    </source>
</evidence>
<sequence>MGIRIKELPLAVANQIAAGEVIERPASVVKELLENAYDAEASQVSIEIRHGGLNQIKVIDNGVGIVADDLPLTIKAHATSKIQDIHDLYSIASMGFRGEALASIASVSKIAISSKTKEQLHAMTLEAEGSKVRLSVCPRNNGTTIDVRDLFYNLPVRKKFLKSERLEFLAIEAVVRRFAMGAPYIALLFKHNGKTVLNLPAASHAQAQQKRMARLFGHRFMEDAVYVDVEDSGMHLYGWLSGLQYQRSQNDRQWVYINRRMVKDKLILHAIKQVYEEVLHPGRFPSCLLYFHLPASEVDVNVHPAKHEIRFQQPRLVHDFFVSQLSKALASVYGDKTAVRQAIKTQALSGVSENHGPSYKPLLTTSKLCVQEKTSPWIALNKRYALLLHQATPYLVDVLKLQQKRFYSHLKDMTHPFASRPLLVPVQLQILPETYLLLAGKLEMMKGFGVHCLFSKQNELIVQALPVLMPQLDIHMFLQNLSEDCLSEPEKLLVMLSTCQAFDVQQLTIDEGDELYRFFLQLQACEAEALKLYRCLHEKDCQVLLGD</sequence>
<reference evidence="7 8" key="1">
    <citation type="submission" date="2015-11" db="EMBL/GenBank/DDBJ databases">
        <title>Genomic analysis of 38 Legionella species identifies large and diverse effector repertoires.</title>
        <authorList>
            <person name="Burstein D."/>
            <person name="Amaro F."/>
            <person name="Zusman T."/>
            <person name="Lifshitz Z."/>
            <person name="Cohen O."/>
            <person name="Gilbert J.A."/>
            <person name="Pupko T."/>
            <person name="Shuman H.A."/>
            <person name="Segal G."/>
        </authorList>
    </citation>
    <scope>NUCLEOTIDE SEQUENCE [LARGE SCALE GENOMIC DNA]</scope>
    <source>
        <strain evidence="7 8">Bercovier 4</strain>
    </source>
</reference>
<evidence type="ECO:0000256" key="4">
    <source>
        <dbReference type="ARBA" id="ARBA00023204"/>
    </source>
</evidence>
<dbReference type="Pfam" id="PF01119">
    <property type="entry name" value="DNA_mis_repair"/>
    <property type="match status" value="1"/>
</dbReference>
<name>A0A0W0V301_9GAMM</name>
<dbReference type="Gene3D" id="3.30.565.10">
    <property type="entry name" value="Histidine kinase-like ATPase, C-terminal domain"/>
    <property type="match status" value="1"/>
</dbReference>
<dbReference type="Proteomes" id="UP000054761">
    <property type="component" value="Unassembled WGS sequence"/>
</dbReference>
<dbReference type="SUPFAM" id="SSF118116">
    <property type="entry name" value="DNA mismatch repair protein MutL"/>
    <property type="match status" value="1"/>
</dbReference>
<dbReference type="InterPro" id="IPR013507">
    <property type="entry name" value="DNA_mismatch_S5_2-like"/>
</dbReference>
<dbReference type="InterPro" id="IPR042120">
    <property type="entry name" value="MutL_C_dimsub"/>
</dbReference>
<accession>A0A0W0V301</accession>
<dbReference type="GO" id="GO:0005524">
    <property type="term" value="F:ATP binding"/>
    <property type="evidence" value="ECO:0007669"/>
    <property type="project" value="InterPro"/>
</dbReference>
<dbReference type="PANTHER" id="PTHR10073:SF12">
    <property type="entry name" value="DNA MISMATCH REPAIR PROTEIN MLH1"/>
    <property type="match status" value="1"/>
</dbReference>
<dbReference type="CDD" id="cd03482">
    <property type="entry name" value="MutL_Trans_MutL"/>
    <property type="match status" value="1"/>
</dbReference>
<dbReference type="InterPro" id="IPR014790">
    <property type="entry name" value="MutL_C"/>
</dbReference>
<evidence type="ECO:0000256" key="1">
    <source>
        <dbReference type="ARBA" id="ARBA00006082"/>
    </source>
</evidence>
<dbReference type="GO" id="GO:0006298">
    <property type="term" value="P:mismatch repair"/>
    <property type="evidence" value="ECO:0007669"/>
    <property type="project" value="UniProtKB-UniRule"/>
</dbReference>
<evidence type="ECO:0000313" key="8">
    <source>
        <dbReference type="Proteomes" id="UP000054761"/>
    </source>
</evidence>
<dbReference type="FunFam" id="3.30.565.10:FF:000003">
    <property type="entry name" value="DNA mismatch repair endonuclease MutL"/>
    <property type="match status" value="1"/>
</dbReference>
<comment type="function">
    <text evidence="5">This protein is involved in the repair of mismatches in DNA. It is required for dam-dependent methyl-directed DNA mismatch repair. May act as a 'molecular matchmaker', a protein that promotes the formation of a stable complex between two or more DNA-binding proteins in an ATP-dependent manner without itself being part of a final effector complex.</text>
</comment>
<keyword evidence="4 5" id="KW-0234">DNA repair</keyword>
<dbReference type="GO" id="GO:0140664">
    <property type="term" value="F:ATP-dependent DNA damage sensor activity"/>
    <property type="evidence" value="ECO:0007669"/>
    <property type="project" value="InterPro"/>
</dbReference>
<dbReference type="InterPro" id="IPR020568">
    <property type="entry name" value="Ribosomal_Su5_D2-typ_SF"/>
</dbReference>
<evidence type="ECO:0000259" key="6">
    <source>
        <dbReference type="SMART" id="SM01340"/>
    </source>
</evidence>
<dbReference type="GO" id="GO:0030983">
    <property type="term" value="F:mismatched DNA binding"/>
    <property type="evidence" value="ECO:0007669"/>
    <property type="project" value="InterPro"/>
</dbReference>
<gene>
    <name evidence="5 7" type="primary">mutL</name>
    <name evidence="7" type="ORF">Lisr_2686</name>
</gene>
<dbReference type="InterPro" id="IPR038973">
    <property type="entry name" value="MutL/Mlh/Pms-like"/>
</dbReference>
<dbReference type="STRING" id="454.Lisr_2686"/>
<dbReference type="SUPFAM" id="SSF54211">
    <property type="entry name" value="Ribosomal protein S5 domain 2-like"/>
    <property type="match status" value="1"/>
</dbReference>
<dbReference type="PROSITE" id="PS00058">
    <property type="entry name" value="DNA_MISMATCH_REPAIR_1"/>
    <property type="match status" value="1"/>
</dbReference>
<dbReference type="InterPro" id="IPR042121">
    <property type="entry name" value="MutL_C_regsub"/>
</dbReference>
<dbReference type="SMART" id="SM01340">
    <property type="entry name" value="DNA_mis_repair"/>
    <property type="match status" value="1"/>
</dbReference>
<dbReference type="Gene3D" id="3.30.1540.20">
    <property type="entry name" value="MutL, C-terminal domain, dimerisation subdomain"/>
    <property type="match status" value="1"/>
</dbReference>
<dbReference type="InterPro" id="IPR014762">
    <property type="entry name" value="DNA_mismatch_repair_CS"/>
</dbReference>
<dbReference type="SUPFAM" id="SSF55874">
    <property type="entry name" value="ATPase domain of HSP90 chaperone/DNA topoisomerase II/histidine kinase"/>
    <property type="match status" value="1"/>
</dbReference>
<protein>
    <recommendedName>
        <fullName evidence="2 5">DNA mismatch repair protein MutL</fullName>
    </recommendedName>
</protein>
<dbReference type="PANTHER" id="PTHR10073">
    <property type="entry name" value="DNA MISMATCH REPAIR PROTEIN MLH, PMS, MUTL"/>
    <property type="match status" value="1"/>
</dbReference>
<dbReference type="RefSeq" id="WP_058502954.1">
    <property type="nucleotide sequence ID" value="NZ_CAAAJA010000009.1"/>
</dbReference>
<proteinExistence type="inferred from homology"/>
<dbReference type="InterPro" id="IPR020667">
    <property type="entry name" value="DNA_mismatch_repair_MutL"/>
</dbReference>
<keyword evidence="8" id="KW-1185">Reference proteome</keyword>
<feature type="domain" description="DNA mismatch repair protein S5" evidence="6">
    <location>
        <begin position="212"/>
        <end position="330"/>
    </location>
</feature>
<dbReference type="InterPro" id="IPR002099">
    <property type="entry name" value="MutL/Mlh/PMS"/>
</dbReference>
<evidence type="ECO:0000256" key="5">
    <source>
        <dbReference type="HAMAP-Rule" id="MF_00149"/>
    </source>
</evidence>
<dbReference type="InterPro" id="IPR014721">
    <property type="entry name" value="Ribsml_uS5_D2-typ_fold_subgr"/>
</dbReference>
<dbReference type="GO" id="GO:0032300">
    <property type="term" value="C:mismatch repair complex"/>
    <property type="evidence" value="ECO:0007669"/>
    <property type="project" value="InterPro"/>
</dbReference>
<keyword evidence="3 5" id="KW-0227">DNA damage</keyword>
<dbReference type="AlphaFoldDB" id="A0A0W0V301"/>
<dbReference type="NCBIfam" id="TIGR00585">
    <property type="entry name" value="mutl"/>
    <property type="match status" value="1"/>
</dbReference>
<comment type="similarity">
    <text evidence="1 5">Belongs to the DNA mismatch repair MutL/HexB family.</text>
</comment>
<dbReference type="InterPro" id="IPR037198">
    <property type="entry name" value="MutL_C_sf"/>
</dbReference>